<accession>A0ABS3DPA4</accession>
<evidence type="ECO:0000313" key="2">
    <source>
        <dbReference type="Proteomes" id="UP000664052"/>
    </source>
</evidence>
<keyword evidence="2" id="KW-1185">Reference proteome</keyword>
<proteinExistence type="predicted"/>
<comment type="caution">
    <text evidence="1">The sequence shown here is derived from an EMBL/GenBank/DDBJ whole genome shotgun (WGS) entry which is preliminary data.</text>
</comment>
<gene>
    <name evidence="1" type="ORF">JYK02_37200</name>
</gene>
<name>A0ABS3DPA4_9BACT</name>
<dbReference type="Proteomes" id="UP000664052">
    <property type="component" value="Unassembled WGS sequence"/>
</dbReference>
<dbReference type="RefSeq" id="WP_207057701.1">
    <property type="nucleotide sequence ID" value="NZ_JAFIMU010000017.1"/>
</dbReference>
<protein>
    <submittedName>
        <fullName evidence="1">Uncharacterized protein</fullName>
    </submittedName>
</protein>
<evidence type="ECO:0000313" key="1">
    <source>
        <dbReference type="EMBL" id="MBN8233166.1"/>
    </source>
</evidence>
<reference evidence="1 2" key="1">
    <citation type="submission" date="2021-02" db="EMBL/GenBank/DDBJ databases">
        <title>De Novo genome assembly of isolated myxobacteria.</title>
        <authorList>
            <person name="Stevens D.C."/>
        </authorList>
    </citation>
    <scope>NUCLEOTIDE SEQUENCE [LARGE SCALE GENOMIC DNA]</scope>
    <source>
        <strain evidence="1 2">ATCC 29039</strain>
    </source>
</reference>
<organism evidence="1 2">
    <name type="scientific">Corallococcus macrosporus</name>
    <dbReference type="NCBI Taxonomy" id="35"/>
    <lineage>
        <taxon>Bacteria</taxon>
        <taxon>Pseudomonadati</taxon>
        <taxon>Myxococcota</taxon>
        <taxon>Myxococcia</taxon>
        <taxon>Myxococcales</taxon>
        <taxon>Cystobacterineae</taxon>
        <taxon>Myxococcaceae</taxon>
        <taxon>Corallococcus</taxon>
    </lineage>
</organism>
<sequence>MDTEMNSKMRFYKRHDVFERHSEHELIVYRCLEVLPAGGFVVQSADRVRVPEGVSSVEQHERQFLELMCEVAPEDRSEPHASITEAIEAFKADFGM</sequence>
<dbReference type="EMBL" id="JAFIMU010000017">
    <property type="protein sequence ID" value="MBN8233166.1"/>
    <property type="molecule type" value="Genomic_DNA"/>
</dbReference>